<feature type="compositionally biased region" description="Low complexity" evidence="4">
    <location>
        <begin position="320"/>
        <end position="338"/>
    </location>
</feature>
<dbReference type="Proteomes" id="UP000198983">
    <property type="component" value="Chromosome I"/>
</dbReference>
<evidence type="ECO:0000256" key="3">
    <source>
        <dbReference type="ARBA" id="ARBA00035643"/>
    </source>
</evidence>
<feature type="region of interest" description="Disordered" evidence="4">
    <location>
        <begin position="57"/>
        <end position="111"/>
    </location>
</feature>
<feature type="region of interest" description="Disordered" evidence="4">
    <location>
        <begin position="1"/>
        <end position="20"/>
    </location>
</feature>
<comment type="subcellular location">
    <subcellularLocation>
        <location evidence="2">Gas vesicle</location>
    </subcellularLocation>
</comment>
<dbReference type="Pfam" id="PF06386">
    <property type="entry name" value="GvpL_GvpF"/>
    <property type="match status" value="1"/>
</dbReference>
<evidence type="ECO:0000313" key="5">
    <source>
        <dbReference type="EMBL" id="SDS59572.1"/>
    </source>
</evidence>
<organism evidence="5 6">
    <name type="scientific">Actinopolymorpha singaporensis</name>
    <dbReference type="NCBI Taxonomy" id="117157"/>
    <lineage>
        <taxon>Bacteria</taxon>
        <taxon>Bacillati</taxon>
        <taxon>Actinomycetota</taxon>
        <taxon>Actinomycetes</taxon>
        <taxon>Propionibacteriales</taxon>
        <taxon>Actinopolymorphaceae</taxon>
        <taxon>Actinopolymorpha</taxon>
    </lineage>
</organism>
<feature type="region of interest" description="Disordered" evidence="4">
    <location>
        <begin position="320"/>
        <end position="339"/>
    </location>
</feature>
<feature type="compositionally biased region" description="Low complexity" evidence="4">
    <location>
        <begin position="393"/>
        <end position="411"/>
    </location>
</feature>
<sequence length="411" mass="43468">MSAAARNLLADRPTPDEVTSLVDEASERARALVRDELVDQLAERYRQAVRSVLGVEPFPPEEPTAGFEPGLVPRARPAPTDLQPSVEGQAPVEGQGPTEGQVGAEGGAPAEGEAPAETAWYVYAILRRVDLPAGRSLPAPAELPAGVEGASVELLDAGDLAVAASEVPLAGFRASDQDPDLSAHGWLRAAVAAHERVVEDLARDRTVLPFRFGALYPSSDDARKIALTDAGRLAAELDRLDGASEWGVKAYVESPADRAEQVPAYLDEPATGTTWMVRRREAAAAREAAGRLRGAVAAALEDALAGQARDVVVRASARVGPSTGQTTGHSTGHSTGQTAGRTDLAFDAVYLVSHPRQDEFDANLRDVARQYADDGLRVEVSGPWPPYHFVRMPTDTSRSRASSSPTTGAPR</sequence>
<name>A0A1H1TH66_9ACTN</name>
<dbReference type="PANTHER" id="PTHR36852">
    <property type="entry name" value="PROTEIN GVPL 2"/>
    <property type="match status" value="1"/>
</dbReference>
<protein>
    <submittedName>
        <fullName evidence="5">Gas vesicle synthesis protein GvpL/GvpF</fullName>
    </submittedName>
</protein>
<dbReference type="STRING" id="117157.SAMN04489717_3195"/>
<feature type="compositionally biased region" description="Low complexity" evidence="4">
    <location>
        <begin position="99"/>
        <end position="111"/>
    </location>
</feature>
<dbReference type="OrthoDB" id="146444at2"/>
<comment type="similarity">
    <text evidence="3">Belongs to the gas vesicle GvpF/GvpL family.</text>
</comment>
<dbReference type="RefSeq" id="WP_092654456.1">
    <property type="nucleotide sequence ID" value="NZ_LT629732.1"/>
</dbReference>
<dbReference type="GO" id="GO:0031412">
    <property type="term" value="P:gas vesicle organization"/>
    <property type="evidence" value="ECO:0007669"/>
    <property type="project" value="InterPro"/>
</dbReference>
<dbReference type="PANTHER" id="PTHR36852:SF1">
    <property type="entry name" value="PROTEIN GVPL 2"/>
    <property type="match status" value="1"/>
</dbReference>
<dbReference type="EMBL" id="LT629732">
    <property type="protein sequence ID" value="SDS59572.1"/>
    <property type="molecule type" value="Genomic_DNA"/>
</dbReference>
<feature type="region of interest" description="Disordered" evidence="4">
    <location>
        <begin position="382"/>
        <end position="411"/>
    </location>
</feature>
<evidence type="ECO:0000313" key="6">
    <source>
        <dbReference type="Proteomes" id="UP000198983"/>
    </source>
</evidence>
<reference evidence="5 6" key="1">
    <citation type="submission" date="2016-10" db="EMBL/GenBank/DDBJ databases">
        <authorList>
            <person name="de Groot N.N."/>
        </authorList>
    </citation>
    <scope>NUCLEOTIDE SEQUENCE [LARGE SCALE GENOMIC DNA]</scope>
    <source>
        <strain evidence="5 6">DSM 22024</strain>
    </source>
</reference>
<proteinExistence type="inferred from homology"/>
<keyword evidence="6" id="KW-1185">Reference proteome</keyword>
<keyword evidence="1" id="KW-0304">Gas vesicle</keyword>
<accession>A0A1H1TH66</accession>
<gene>
    <name evidence="5" type="ORF">SAMN04489717_3195</name>
</gene>
<evidence type="ECO:0000256" key="1">
    <source>
        <dbReference type="ARBA" id="ARBA00022987"/>
    </source>
</evidence>
<evidence type="ECO:0000256" key="4">
    <source>
        <dbReference type="SAM" id="MobiDB-lite"/>
    </source>
</evidence>
<evidence type="ECO:0000256" key="2">
    <source>
        <dbReference type="ARBA" id="ARBA00035108"/>
    </source>
</evidence>
<dbReference type="AlphaFoldDB" id="A0A1H1TH66"/>
<dbReference type="InterPro" id="IPR009430">
    <property type="entry name" value="GvpL/GvpF"/>
</dbReference>
<dbReference type="GO" id="GO:0031411">
    <property type="term" value="C:gas vesicle"/>
    <property type="evidence" value="ECO:0007669"/>
    <property type="project" value="UniProtKB-SubCell"/>
</dbReference>